<dbReference type="EMBL" id="JAUHHV010000008">
    <property type="protein sequence ID" value="KAK1415813.1"/>
    <property type="molecule type" value="Genomic_DNA"/>
</dbReference>
<evidence type="ECO:0000313" key="1">
    <source>
        <dbReference type="EMBL" id="KAK1415813.1"/>
    </source>
</evidence>
<proteinExistence type="predicted"/>
<name>A0AAD8K4K7_TARER</name>
<evidence type="ECO:0000313" key="2">
    <source>
        <dbReference type="Proteomes" id="UP001229421"/>
    </source>
</evidence>
<comment type="caution">
    <text evidence="1">The sequence shown here is derived from an EMBL/GenBank/DDBJ whole genome shotgun (WGS) entry which is preliminary data.</text>
</comment>
<protein>
    <submittedName>
        <fullName evidence="1">Uncharacterized protein</fullName>
    </submittedName>
</protein>
<dbReference type="AlphaFoldDB" id="A0AAD8K4K7"/>
<keyword evidence="2" id="KW-1185">Reference proteome</keyword>
<accession>A0AAD8K4K7</accession>
<gene>
    <name evidence="1" type="ORF">QVD17_31601</name>
</gene>
<reference evidence="1" key="1">
    <citation type="journal article" date="2023" name="bioRxiv">
        <title>Improved chromosome-level genome assembly for marigold (Tagetes erecta).</title>
        <authorList>
            <person name="Jiang F."/>
            <person name="Yuan L."/>
            <person name="Wang S."/>
            <person name="Wang H."/>
            <person name="Xu D."/>
            <person name="Wang A."/>
            <person name="Fan W."/>
        </authorList>
    </citation>
    <scope>NUCLEOTIDE SEQUENCE</scope>
    <source>
        <strain evidence="1">WSJ</strain>
        <tissue evidence="1">Leaf</tissue>
    </source>
</reference>
<sequence length="92" mass="10756">MAMWISRKKERKKERSKATAAFLLPSLLPQPFSLSFLHQHFTCNTCTSSTSLHVITHYYLFLLHFQFLTSPNNYPSFDPLNSQPDPTVFLRH</sequence>
<dbReference type="Proteomes" id="UP001229421">
    <property type="component" value="Unassembled WGS sequence"/>
</dbReference>
<organism evidence="1 2">
    <name type="scientific">Tagetes erecta</name>
    <name type="common">African marigold</name>
    <dbReference type="NCBI Taxonomy" id="13708"/>
    <lineage>
        <taxon>Eukaryota</taxon>
        <taxon>Viridiplantae</taxon>
        <taxon>Streptophyta</taxon>
        <taxon>Embryophyta</taxon>
        <taxon>Tracheophyta</taxon>
        <taxon>Spermatophyta</taxon>
        <taxon>Magnoliopsida</taxon>
        <taxon>eudicotyledons</taxon>
        <taxon>Gunneridae</taxon>
        <taxon>Pentapetalae</taxon>
        <taxon>asterids</taxon>
        <taxon>campanulids</taxon>
        <taxon>Asterales</taxon>
        <taxon>Asteraceae</taxon>
        <taxon>Asteroideae</taxon>
        <taxon>Heliantheae alliance</taxon>
        <taxon>Tageteae</taxon>
        <taxon>Tagetes</taxon>
    </lineage>
</organism>